<gene>
    <name evidence="1" type="ORF">K505DRAFT_2640</name>
</gene>
<protein>
    <submittedName>
        <fullName evidence="1">Uncharacterized protein</fullName>
    </submittedName>
</protein>
<sequence length="85" mass="9718">MARRLRSVPRREMRLLGPTLHEAVQVRRPTPRPFLVFLGAWRCGGEPQFCENDAGCGQVHLVIGQLMLACSFQRCLSPHRSMWDS</sequence>
<organism evidence="1 2">
    <name type="scientific">Melanomma pulvis-pyrius CBS 109.77</name>
    <dbReference type="NCBI Taxonomy" id="1314802"/>
    <lineage>
        <taxon>Eukaryota</taxon>
        <taxon>Fungi</taxon>
        <taxon>Dikarya</taxon>
        <taxon>Ascomycota</taxon>
        <taxon>Pezizomycotina</taxon>
        <taxon>Dothideomycetes</taxon>
        <taxon>Pleosporomycetidae</taxon>
        <taxon>Pleosporales</taxon>
        <taxon>Melanommataceae</taxon>
        <taxon>Melanomma</taxon>
    </lineage>
</organism>
<name>A0A6A6XJA2_9PLEO</name>
<proteinExistence type="predicted"/>
<evidence type="ECO:0000313" key="1">
    <source>
        <dbReference type="EMBL" id="KAF2796153.1"/>
    </source>
</evidence>
<dbReference type="Proteomes" id="UP000799757">
    <property type="component" value="Unassembled WGS sequence"/>
</dbReference>
<evidence type="ECO:0000313" key="2">
    <source>
        <dbReference type="Proteomes" id="UP000799757"/>
    </source>
</evidence>
<accession>A0A6A6XJA2</accession>
<dbReference type="EMBL" id="MU001838">
    <property type="protein sequence ID" value="KAF2796153.1"/>
    <property type="molecule type" value="Genomic_DNA"/>
</dbReference>
<reference evidence="1" key="1">
    <citation type="journal article" date="2020" name="Stud. Mycol.">
        <title>101 Dothideomycetes genomes: a test case for predicting lifestyles and emergence of pathogens.</title>
        <authorList>
            <person name="Haridas S."/>
            <person name="Albert R."/>
            <person name="Binder M."/>
            <person name="Bloem J."/>
            <person name="Labutti K."/>
            <person name="Salamov A."/>
            <person name="Andreopoulos B."/>
            <person name="Baker S."/>
            <person name="Barry K."/>
            <person name="Bills G."/>
            <person name="Bluhm B."/>
            <person name="Cannon C."/>
            <person name="Castanera R."/>
            <person name="Culley D."/>
            <person name="Daum C."/>
            <person name="Ezra D."/>
            <person name="Gonzalez J."/>
            <person name="Henrissat B."/>
            <person name="Kuo A."/>
            <person name="Liang C."/>
            <person name="Lipzen A."/>
            <person name="Lutzoni F."/>
            <person name="Magnuson J."/>
            <person name="Mondo S."/>
            <person name="Nolan M."/>
            <person name="Ohm R."/>
            <person name="Pangilinan J."/>
            <person name="Park H.-J."/>
            <person name="Ramirez L."/>
            <person name="Alfaro M."/>
            <person name="Sun H."/>
            <person name="Tritt A."/>
            <person name="Yoshinaga Y."/>
            <person name="Zwiers L.-H."/>
            <person name="Turgeon B."/>
            <person name="Goodwin S."/>
            <person name="Spatafora J."/>
            <person name="Crous P."/>
            <person name="Grigoriev I."/>
        </authorList>
    </citation>
    <scope>NUCLEOTIDE SEQUENCE</scope>
    <source>
        <strain evidence="1">CBS 109.77</strain>
    </source>
</reference>
<keyword evidence="2" id="KW-1185">Reference proteome</keyword>
<dbReference type="AlphaFoldDB" id="A0A6A6XJA2"/>